<evidence type="ECO:0000313" key="4">
    <source>
        <dbReference type="EMBL" id="OBR65203.1"/>
    </source>
</evidence>
<keyword evidence="5" id="KW-1185">Reference proteome</keyword>
<dbReference type="SUPFAM" id="SSF53927">
    <property type="entry name" value="Cytidine deaminase-like"/>
    <property type="match status" value="1"/>
</dbReference>
<dbReference type="EMBL" id="LYPA01000060">
    <property type="protein sequence ID" value="OBR65203.1"/>
    <property type="molecule type" value="Genomic_DNA"/>
</dbReference>
<dbReference type="PROSITE" id="PS00903">
    <property type="entry name" value="CYT_DCMP_DEAMINASES_1"/>
    <property type="match status" value="1"/>
</dbReference>
<dbReference type="Pfam" id="PF00383">
    <property type="entry name" value="dCMP_cyt_deam_1"/>
    <property type="match status" value="1"/>
</dbReference>
<proteinExistence type="predicted"/>
<comment type="caution">
    <text evidence="4">The sequence shown here is derived from an EMBL/GenBank/DDBJ whole genome shotgun (WGS) entry which is preliminary data.</text>
</comment>
<dbReference type="OrthoDB" id="9802676at2"/>
<name>A0A1A5YI13_9BACL</name>
<evidence type="ECO:0000313" key="5">
    <source>
        <dbReference type="Proteomes" id="UP000092024"/>
    </source>
</evidence>
<evidence type="ECO:0000256" key="2">
    <source>
        <dbReference type="ARBA" id="ARBA00022833"/>
    </source>
</evidence>
<accession>A0A1A5YI13</accession>
<dbReference type="STRING" id="1844972.A7K91_00560"/>
<feature type="domain" description="CMP/dCMP-type deaminase" evidence="3">
    <location>
        <begin position="6"/>
        <end position="119"/>
    </location>
</feature>
<evidence type="ECO:0000256" key="1">
    <source>
        <dbReference type="ARBA" id="ARBA00022723"/>
    </source>
</evidence>
<reference evidence="4 5" key="1">
    <citation type="submission" date="2016-05" db="EMBL/GenBank/DDBJ databases">
        <title>Paenibacillus oryzae. sp. nov., isolated from the rice root.</title>
        <authorList>
            <person name="Zhang J."/>
            <person name="Zhang X."/>
        </authorList>
    </citation>
    <scope>NUCLEOTIDE SEQUENCE [LARGE SCALE GENOMIC DNA]</scope>
    <source>
        <strain evidence="4 5">1DrF-4</strain>
    </source>
</reference>
<dbReference type="PANTHER" id="PTHR11079">
    <property type="entry name" value="CYTOSINE DEAMINASE FAMILY MEMBER"/>
    <property type="match status" value="1"/>
</dbReference>
<evidence type="ECO:0000259" key="3">
    <source>
        <dbReference type="PROSITE" id="PS51747"/>
    </source>
</evidence>
<keyword evidence="1" id="KW-0479">Metal-binding</keyword>
<dbReference type="InterPro" id="IPR016193">
    <property type="entry name" value="Cytidine_deaminase-like"/>
</dbReference>
<dbReference type="Gene3D" id="3.40.140.10">
    <property type="entry name" value="Cytidine Deaminase, domain 2"/>
    <property type="match status" value="1"/>
</dbReference>
<dbReference type="PANTHER" id="PTHR11079:SF202">
    <property type="entry name" value="TRNA-SPECIFIC ADENOSINE DEAMINASE"/>
    <property type="match status" value="1"/>
</dbReference>
<dbReference type="CDD" id="cd01285">
    <property type="entry name" value="nucleoside_deaminase"/>
    <property type="match status" value="1"/>
</dbReference>
<dbReference type="GO" id="GO:0052717">
    <property type="term" value="F:tRNA-specific adenosine-34 deaminase activity"/>
    <property type="evidence" value="ECO:0007669"/>
    <property type="project" value="TreeGrafter"/>
</dbReference>
<dbReference type="GO" id="GO:0002100">
    <property type="term" value="P:tRNA wobble adenosine to inosine editing"/>
    <property type="evidence" value="ECO:0007669"/>
    <property type="project" value="TreeGrafter"/>
</dbReference>
<gene>
    <name evidence="4" type="ORF">A7K91_00560</name>
</gene>
<protein>
    <recommendedName>
        <fullName evidence="3">CMP/dCMP-type deaminase domain-containing protein</fullName>
    </recommendedName>
</protein>
<dbReference type="Proteomes" id="UP000092024">
    <property type="component" value="Unassembled WGS sequence"/>
</dbReference>
<dbReference type="AlphaFoldDB" id="A0A1A5YI13"/>
<sequence length="171" mass="19311">MEAYRLNDRYYLEIALEEAEKAFAEGTIPIGAVIVGPDGEIISRGRNRVFTSMDPSCHAEIDVIRSAGKELLNPEYKNKCTMYTTVEPCPMCSGALILADITRVVWALSDDYLGALRIMKEGNHFRHKFDKISVTPMPYPDLALRSQELHKLWDEKRGVKYVVSKLSAEEA</sequence>
<dbReference type="InterPro" id="IPR002125">
    <property type="entry name" value="CMP_dCMP_dom"/>
</dbReference>
<organism evidence="4 5">
    <name type="scientific">Paenibacillus oryzae</name>
    <dbReference type="NCBI Taxonomy" id="1844972"/>
    <lineage>
        <taxon>Bacteria</taxon>
        <taxon>Bacillati</taxon>
        <taxon>Bacillota</taxon>
        <taxon>Bacilli</taxon>
        <taxon>Bacillales</taxon>
        <taxon>Paenibacillaceae</taxon>
        <taxon>Paenibacillus</taxon>
    </lineage>
</organism>
<keyword evidence="2" id="KW-0862">Zinc</keyword>
<dbReference type="GO" id="GO:0008270">
    <property type="term" value="F:zinc ion binding"/>
    <property type="evidence" value="ECO:0007669"/>
    <property type="project" value="InterPro"/>
</dbReference>
<dbReference type="PROSITE" id="PS51747">
    <property type="entry name" value="CYT_DCMP_DEAMINASES_2"/>
    <property type="match status" value="1"/>
</dbReference>
<dbReference type="InterPro" id="IPR016192">
    <property type="entry name" value="APOBEC/CMP_deaminase_Zn-bd"/>
</dbReference>